<comment type="caution">
    <text evidence="1">The sequence shown here is derived from an EMBL/GenBank/DDBJ whole genome shotgun (WGS) entry which is preliminary data.</text>
</comment>
<reference evidence="1" key="2">
    <citation type="submission" date="2020-11" db="EMBL/GenBank/DDBJ databases">
        <authorList>
            <person name="McCartney M.A."/>
            <person name="Auch B."/>
            <person name="Kono T."/>
            <person name="Mallez S."/>
            <person name="Becker A."/>
            <person name="Gohl D.M."/>
            <person name="Silverstein K.A.T."/>
            <person name="Koren S."/>
            <person name="Bechman K.B."/>
            <person name="Herman A."/>
            <person name="Abrahante J.E."/>
            <person name="Garbe J."/>
        </authorList>
    </citation>
    <scope>NUCLEOTIDE SEQUENCE</scope>
    <source>
        <strain evidence="1">Duluth1</strain>
        <tissue evidence="1">Whole animal</tissue>
    </source>
</reference>
<sequence>MEDSKDTVIVIGCGKLKSSQFIELFKGVGPIKAADDGNTLARINLQCQEGTMTYQNSELAR</sequence>
<accession>A0A9D3YNC2</accession>
<name>A0A9D3YNC2_DREPO</name>
<gene>
    <name evidence="1" type="ORF">DPMN_078781</name>
</gene>
<organism evidence="1 2">
    <name type="scientific">Dreissena polymorpha</name>
    <name type="common">Zebra mussel</name>
    <name type="synonym">Mytilus polymorpha</name>
    <dbReference type="NCBI Taxonomy" id="45954"/>
    <lineage>
        <taxon>Eukaryota</taxon>
        <taxon>Metazoa</taxon>
        <taxon>Spiralia</taxon>
        <taxon>Lophotrochozoa</taxon>
        <taxon>Mollusca</taxon>
        <taxon>Bivalvia</taxon>
        <taxon>Autobranchia</taxon>
        <taxon>Heteroconchia</taxon>
        <taxon>Euheterodonta</taxon>
        <taxon>Imparidentia</taxon>
        <taxon>Neoheterodontei</taxon>
        <taxon>Myida</taxon>
        <taxon>Dreissenoidea</taxon>
        <taxon>Dreissenidae</taxon>
        <taxon>Dreissena</taxon>
    </lineage>
</organism>
<reference evidence="1" key="1">
    <citation type="journal article" date="2019" name="bioRxiv">
        <title>The Genome of the Zebra Mussel, Dreissena polymorpha: A Resource for Invasive Species Research.</title>
        <authorList>
            <person name="McCartney M.A."/>
            <person name="Auch B."/>
            <person name="Kono T."/>
            <person name="Mallez S."/>
            <person name="Zhang Y."/>
            <person name="Obille A."/>
            <person name="Becker A."/>
            <person name="Abrahante J.E."/>
            <person name="Garbe J."/>
            <person name="Badalamenti J.P."/>
            <person name="Herman A."/>
            <person name="Mangelson H."/>
            <person name="Liachko I."/>
            <person name="Sullivan S."/>
            <person name="Sone E.D."/>
            <person name="Koren S."/>
            <person name="Silverstein K.A.T."/>
            <person name="Beckman K.B."/>
            <person name="Gohl D.M."/>
        </authorList>
    </citation>
    <scope>NUCLEOTIDE SEQUENCE</scope>
    <source>
        <strain evidence="1">Duluth1</strain>
        <tissue evidence="1">Whole animal</tissue>
    </source>
</reference>
<evidence type="ECO:0000313" key="1">
    <source>
        <dbReference type="EMBL" id="KAH3703737.1"/>
    </source>
</evidence>
<evidence type="ECO:0000313" key="2">
    <source>
        <dbReference type="Proteomes" id="UP000828390"/>
    </source>
</evidence>
<dbReference type="Proteomes" id="UP000828390">
    <property type="component" value="Unassembled WGS sequence"/>
</dbReference>
<proteinExistence type="predicted"/>
<keyword evidence="2" id="KW-1185">Reference proteome</keyword>
<dbReference type="EMBL" id="JAIWYP010000015">
    <property type="protein sequence ID" value="KAH3703737.1"/>
    <property type="molecule type" value="Genomic_DNA"/>
</dbReference>
<protein>
    <submittedName>
        <fullName evidence="1">Uncharacterized protein</fullName>
    </submittedName>
</protein>
<dbReference type="AlphaFoldDB" id="A0A9D3YNC2"/>